<evidence type="ECO:0000313" key="3">
    <source>
        <dbReference type="Proteomes" id="UP000046395"/>
    </source>
</evidence>
<feature type="compositionally biased region" description="Pro residues" evidence="1">
    <location>
        <begin position="84"/>
        <end position="97"/>
    </location>
</feature>
<reference evidence="3" key="2">
    <citation type="submission" date="2014-03" db="EMBL/GenBank/DDBJ databases">
        <title>The whipworm genome and dual-species transcriptomics of an intimate host-pathogen interaction.</title>
        <authorList>
            <person name="Foth B.J."/>
            <person name="Tsai I.J."/>
            <person name="Reid A.J."/>
            <person name="Bancroft A.J."/>
            <person name="Nichol S."/>
            <person name="Tracey A."/>
            <person name="Holroyd N."/>
            <person name="Cotton J.A."/>
            <person name="Stanley E.J."/>
            <person name="Zarowiecki M."/>
            <person name="Liu J.Z."/>
            <person name="Huckvale T."/>
            <person name="Cooper P.J."/>
            <person name="Grencis R.K."/>
            <person name="Berriman M."/>
        </authorList>
    </citation>
    <scope>NUCLEOTIDE SEQUENCE [LARGE SCALE GENOMIC DNA]</scope>
    <source>
        <strain evidence="3">Edinburgh</strain>
    </source>
</reference>
<evidence type="ECO:0000313" key="5">
    <source>
        <dbReference type="WBParaSite" id="TMUE_1000005921.2"/>
    </source>
</evidence>
<evidence type="ECO:0000256" key="1">
    <source>
        <dbReference type="SAM" id="MobiDB-lite"/>
    </source>
</evidence>
<feature type="signal peptide" evidence="2">
    <location>
        <begin position="1"/>
        <end position="20"/>
    </location>
</feature>
<feature type="compositionally biased region" description="Low complexity" evidence="1">
    <location>
        <begin position="71"/>
        <end position="83"/>
    </location>
</feature>
<feature type="compositionally biased region" description="Polar residues" evidence="1">
    <location>
        <begin position="138"/>
        <end position="149"/>
    </location>
</feature>
<reference evidence="3" key="1">
    <citation type="submission" date="2013-11" db="EMBL/GenBank/DDBJ databases">
        <authorList>
            <person name="Aslett M."/>
        </authorList>
    </citation>
    <scope>NUCLEOTIDE SEQUENCE [LARGE SCALE GENOMIC DNA]</scope>
    <source>
        <strain evidence="3">Edinburgh</strain>
    </source>
</reference>
<evidence type="ECO:0000256" key="2">
    <source>
        <dbReference type="SAM" id="SignalP"/>
    </source>
</evidence>
<organism evidence="3 4">
    <name type="scientific">Trichuris muris</name>
    <name type="common">Mouse whipworm</name>
    <dbReference type="NCBI Taxonomy" id="70415"/>
    <lineage>
        <taxon>Eukaryota</taxon>
        <taxon>Metazoa</taxon>
        <taxon>Ecdysozoa</taxon>
        <taxon>Nematoda</taxon>
        <taxon>Enoplea</taxon>
        <taxon>Dorylaimia</taxon>
        <taxon>Trichinellida</taxon>
        <taxon>Trichuridae</taxon>
        <taxon>Trichuris</taxon>
    </lineage>
</organism>
<feature type="compositionally biased region" description="Basic and acidic residues" evidence="1">
    <location>
        <begin position="44"/>
        <end position="58"/>
    </location>
</feature>
<dbReference type="Proteomes" id="UP000046395">
    <property type="component" value="Unassembled WGS sequence"/>
</dbReference>
<accession>A0A5S6QEW2</accession>
<reference evidence="4" key="3">
    <citation type="submission" date="2019-12" db="UniProtKB">
        <authorList>
            <consortium name="WormBaseParasite"/>
        </authorList>
    </citation>
    <scope>IDENTIFICATION</scope>
</reference>
<feature type="chain" id="PRO_5044624284" evidence="2">
    <location>
        <begin position="21"/>
        <end position="149"/>
    </location>
</feature>
<feature type="compositionally biased region" description="Pro residues" evidence="1">
    <location>
        <begin position="118"/>
        <end position="127"/>
    </location>
</feature>
<name>A0A5S6QEW2_TRIMR</name>
<dbReference type="WBParaSite" id="TMUE_1000005921.1">
    <property type="protein sequence ID" value="TMUE_1000005921.1"/>
    <property type="gene ID" value="WBGene00285978"/>
</dbReference>
<dbReference type="AlphaFoldDB" id="A0A5S6QEW2"/>
<evidence type="ECO:0000313" key="4">
    <source>
        <dbReference type="WBParaSite" id="TMUE_1000005921.1"/>
    </source>
</evidence>
<sequence length="149" mass="16324">MYSLILPFAIVAFLATHLAAHGHHDSDYVEEYYHRLRIGRGRHITKESDFRPPADSHFRKFHGKPPPPSRQPESSSESSESTEVPPPDPSARVPRPPLHAGSVESAESAEIGSDEMPDIPPPPPPPMKARSLTGYPEKSNSSDSSNAAR</sequence>
<keyword evidence="2" id="KW-0732">Signal</keyword>
<keyword evidence="3" id="KW-1185">Reference proteome</keyword>
<dbReference type="WBParaSite" id="TMUE_1000005921.2">
    <property type="protein sequence ID" value="TMUE_1000005921.2"/>
    <property type="gene ID" value="WBGene00285978"/>
</dbReference>
<feature type="region of interest" description="Disordered" evidence="1">
    <location>
        <begin position="44"/>
        <end position="149"/>
    </location>
</feature>
<protein>
    <submittedName>
        <fullName evidence="4 5">Uncharacterized protein</fullName>
    </submittedName>
</protein>
<proteinExistence type="predicted"/>